<gene>
    <name evidence="1" type="ORF">I7I51_00508</name>
</gene>
<dbReference type="EMBL" id="CP069114">
    <property type="protein sequence ID" value="QSS63450.1"/>
    <property type="molecule type" value="Genomic_DNA"/>
</dbReference>
<accession>A0A8A1ME49</accession>
<evidence type="ECO:0000313" key="1">
    <source>
        <dbReference type="EMBL" id="QSS63450.1"/>
    </source>
</evidence>
<dbReference type="Proteomes" id="UP000663671">
    <property type="component" value="Chromosome 1"/>
</dbReference>
<organism evidence="1 2">
    <name type="scientific">Ajellomyces capsulatus</name>
    <name type="common">Darling's disease fungus</name>
    <name type="synonym">Histoplasma capsulatum</name>
    <dbReference type="NCBI Taxonomy" id="5037"/>
    <lineage>
        <taxon>Eukaryota</taxon>
        <taxon>Fungi</taxon>
        <taxon>Dikarya</taxon>
        <taxon>Ascomycota</taxon>
        <taxon>Pezizomycotina</taxon>
        <taxon>Eurotiomycetes</taxon>
        <taxon>Eurotiomycetidae</taxon>
        <taxon>Onygenales</taxon>
        <taxon>Ajellomycetaceae</taxon>
        <taxon>Histoplasma</taxon>
    </lineage>
</organism>
<reference evidence="1" key="1">
    <citation type="submission" date="2021-01" db="EMBL/GenBank/DDBJ databases">
        <title>Chromosome-level genome assembly of a human fungal pathogen reveals clustering of transcriptionally co-regulated genes.</title>
        <authorList>
            <person name="Voorhies M."/>
            <person name="Cohen S."/>
            <person name="Shea T.P."/>
            <person name="Petrus S."/>
            <person name="Munoz J.F."/>
            <person name="Poplawski S."/>
            <person name="Goldman W.E."/>
            <person name="Michael T."/>
            <person name="Cuomo C.A."/>
            <person name="Sil A."/>
            <person name="Beyhan S."/>
        </authorList>
    </citation>
    <scope>NUCLEOTIDE SEQUENCE</scope>
    <source>
        <strain evidence="1">WU24</strain>
    </source>
</reference>
<name>A0A8A1ME49_AJECA</name>
<proteinExistence type="predicted"/>
<dbReference type="VEuPathDB" id="FungiDB:I7I51_00508"/>
<dbReference type="AlphaFoldDB" id="A0A8A1ME49"/>
<protein>
    <submittedName>
        <fullName evidence="1">Uncharacterized protein</fullName>
    </submittedName>
</protein>
<evidence type="ECO:0000313" key="2">
    <source>
        <dbReference type="Proteomes" id="UP000663671"/>
    </source>
</evidence>
<sequence>MIVTVKHNYREILYLRGYLVNWSIVIGQEAGSEAGNEGLQNREAGTGYAHIELNGGPVAR</sequence>